<proteinExistence type="predicted"/>
<dbReference type="AlphaFoldDB" id="A0A835GZW1"/>
<evidence type="ECO:0000313" key="1">
    <source>
        <dbReference type="EMBL" id="KAF9588972.1"/>
    </source>
</evidence>
<organism evidence="1 2">
    <name type="scientific">Coptis chinensis</name>
    <dbReference type="NCBI Taxonomy" id="261450"/>
    <lineage>
        <taxon>Eukaryota</taxon>
        <taxon>Viridiplantae</taxon>
        <taxon>Streptophyta</taxon>
        <taxon>Embryophyta</taxon>
        <taxon>Tracheophyta</taxon>
        <taxon>Spermatophyta</taxon>
        <taxon>Magnoliopsida</taxon>
        <taxon>Ranunculales</taxon>
        <taxon>Ranunculaceae</taxon>
        <taxon>Coptidoideae</taxon>
        <taxon>Coptis</taxon>
    </lineage>
</organism>
<keyword evidence="2" id="KW-1185">Reference proteome</keyword>
<name>A0A835GZW1_9MAGN</name>
<dbReference type="Gene3D" id="1.20.120.1750">
    <property type="match status" value="1"/>
</dbReference>
<dbReference type="EMBL" id="JADFTS010000009">
    <property type="protein sequence ID" value="KAF9588972.1"/>
    <property type="molecule type" value="Genomic_DNA"/>
</dbReference>
<gene>
    <name evidence="1" type="ORF">IFM89_017651</name>
</gene>
<reference evidence="1 2" key="1">
    <citation type="submission" date="2020-10" db="EMBL/GenBank/DDBJ databases">
        <title>The Coptis chinensis genome and diversification of protoberbering-type alkaloids.</title>
        <authorList>
            <person name="Wang B."/>
            <person name="Shu S."/>
            <person name="Song C."/>
            <person name="Liu Y."/>
        </authorList>
    </citation>
    <scope>NUCLEOTIDE SEQUENCE [LARGE SCALE GENOMIC DNA]</scope>
    <source>
        <strain evidence="1">HL-2020</strain>
        <tissue evidence="1">Leaf</tissue>
    </source>
</reference>
<comment type="caution">
    <text evidence="1">The sequence shown here is derived from an EMBL/GenBank/DDBJ whole genome shotgun (WGS) entry which is preliminary data.</text>
</comment>
<sequence>MQKTSKGATMKEPKRKKCLTIVKYSPSTVRWRAEVVSIETHPEYPLAFHNVKVGKGETHAAFETVLINNIHDGQHESEGQVKFITEAWAQIIDCGMLKWTYAYGYYLHEDEHRKEALFEYLQGEAEFWLERLHECAENGLKRFLDAKEPEDYREFRTKLTDPTRVTKHYFANWSESFENGMTLGDVDG</sequence>
<dbReference type="Proteomes" id="UP000631114">
    <property type="component" value="Unassembled WGS sequence"/>
</dbReference>
<accession>A0A835GZW1</accession>
<dbReference type="OrthoDB" id="695519at2759"/>
<protein>
    <submittedName>
        <fullName evidence="1">Uncharacterized protein</fullName>
    </submittedName>
</protein>
<evidence type="ECO:0000313" key="2">
    <source>
        <dbReference type="Proteomes" id="UP000631114"/>
    </source>
</evidence>